<dbReference type="Pfam" id="PF15341">
    <property type="entry name" value="SLX9"/>
    <property type="match status" value="1"/>
</dbReference>
<dbReference type="EMBL" id="JAEPRB010000016">
    <property type="protein sequence ID" value="KAG2226535.1"/>
    <property type="molecule type" value="Genomic_DNA"/>
</dbReference>
<keyword evidence="4" id="KW-0539">Nucleus</keyword>
<comment type="similarity">
    <text evidence="2">Belongs to the SLX9 family.</text>
</comment>
<evidence type="ECO:0000313" key="7">
    <source>
        <dbReference type="Proteomes" id="UP000646827"/>
    </source>
</evidence>
<name>A0A8H7VMX2_9FUNG</name>
<dbReference type="GO" id="GO:0030686">
    <property type="term" value="C:90S preribosome"/>
    <property type="evidence" value="ECO:0007669"/>
    <property type="project" value="InterPro"/>
</dbReference>
<accession>A0A8H7VMX2</accession>
<comment type="subcellular location">
    <subcellularLocation>
        <location evidence="1">Nucleus</location>
        <location evidence="1">Nucleolus</location>
    </subcellularLocation>
</comment>
<comment type="caution">
    <text evidence="6">The sequence shown here is derived from an EMBL/GenBank/DDBJ whole genome shotgun (WGS) entry which is preliminary data.</text>
</comment>
<evidence type="ECO:0000256" key="1">
    <source>
        <dbReference type="ARBA" id="ARBA00004604"/>
    </source>
</evidence>
<dbReference type="OrthoDB" id="18703at2759"/>
<reference evidence="6 7" key="1">
    <citation type="submission" date="2020-12" db="EMBL/GenBank/DDBJ databases">
        <title>Metabolic potential, ecology and presence of endohyphal bacteria is reflected in genomic diversity of Mucoromycotina.</title>
        <authorList>
            <person name="Muszewska A."/>
            <person name="Okrasinska A."/>
            <person name="Steczkiewicz K."/>
            <person name="Drgas O."/>
            <person name="Orlowska M."/>
            <person name="Perlinska-Lenart U."/>
            <person name="Aleksandrzak-Piekarczyk T."/>
            <person name="Szatraj K."/>
            <person name="Zielenkiewicz U."/>
            <person name="Pilsyk S."/>
            <person name="Malc E."/>
            <person name="Mieczkowski P."/>
            <person name="Kruszewska J.S."/>
            <person name="Biernat P."/>
            <person name="Pawlowska J."/>
        </authorList>
    </citation>
    <scope>NUCLEOTIDE SEQUENCE [LARGE SCALE GENOMIC DNA]</scope>
    <source>
        <strain evidence="6 7">CBS 142.35</strain>
    </source>
</reference>
<proteinExistence type="inferred from homology"/>
<evidence type="ECO:0000256" key="4">
    <source>
        <dbReference type="ARBA" id="ARBA00023242"/>
    </source>
</evidence>
<dbReference type="PANTHER" id="PTHR31109:SF2">
    <property type="entry name" value="RIBOSOME BIOGENESIS PROTEIN SLX9 HOMOLOG"/>
    <property type="match status" value="1"/>
</dbReference>
<sequence length="147" mass="17108">MPKVQKTRGTKKLESKVEKQTLTSTTTSSSTIPIIENKHQKRKQRHEAWLEKLDRVHGQRKKAAKKSKKLDTDLTEFNDILDIIETNETKKEKITAIPTNKFQNKKSKRKAEMKEIVRFQKVMQLPAFQQNPLAAIRQHVQNTFGSQ</sequence>
<protein>
    <recommendedName>
        <fullName evidence="3">Ribosome biogenesis protein SLX9</fullName>
    </recommendedName>
</protein>
<dbReference type="GO" id="GO:0000462">
    <property type="term" value="P:maturation of SSU-rRNA from tricistronic rRNA transcript (SSU-rRNA, 5.8S rRNA, LSU-rRNA)"/>
    <property type="evidence" value="ECO:0007669"/>
    <property type="project" value="InterPro"/>
</dbReference>
<dbReference type="GO" id="GO:0005730">
    <property type="term" value="C:nucleolus"/>
    <property type="evidence" value="ECO:0007669"/>
    <property type="project" value="UniProtKB-SubCell"/>
</dbReference>
<keyword evidence="7" id="KW-1185">Reference proteome</keyword>
<evidence type="ECO:0000256" key="2">
    <source>
        <dbReference type="ARBA" id="ARBA00011022"/>
    </source>
</evidence>
<evidence type="ECO:0000256" key="3">
    <source>
        <dbReference type="ARBA" id="ARBA00021321"/>
    </source>
</evidence>
<feature type="compositionally biased region" description="Low complexity" evidence="5">
    <location>
        <begin position="21"/>
        <end position="31"/>
    </location>
</feature>
<evidence type="ECO:0000256" key="5">
    <source>
        <dbReference type="SAM" id="MobiDB-lite"/>
    </source>
</evidence>
<dbReference type="PANTHER" id="PTHR31109">
    <property type="entry name" value="PROTEIN FAM207A"/>
    <property type="match status" value="1"/>
</dbReference>
<organism evidence="6 7">
    <name type="scientific">Circinella minor</name>
    <dbReference type="NCBI Taxonomy" id="1195481"/>
    <lineage>
        <taxon>Eukaryota</taxon>
        <taxon>Fungi</taxon>
        <taxon>Fungi incertae sedis</taxon>
        <taxon>Mucoromycota</taxon>
        <taxon>Mucoromycotina</taxon>
        <taxon>Mucoromycetes</taxon>
        <taxon>Mucorales</taxon>
        <taxon>Lichtheimiaceae</taxon>
        <taxon>Circinella</taxon>
    </lineage>
</organism>
<feature type="compositionally biased region" description="Basic residues" evidence="5">
    <location>
        <begin position="1"/>
        <end position="10"/>
    </location>
</feature>
<dbReference type="AlphaFoldDB" id="A0A8H7VMX2"/>
<dbReference type="InterPro" id="IPR028160">
    <property type="entry name" value="Slx9-like"/>
</dbReference>
<feature type="region of interest" description="Disordered" evidence="5">
    <location>
        <begin position="1"/>
        <end position="43"/>
    </location>
</feature>
<dbReference type="GO" id="GO:0030688">
    <property type="term" value="C:preribosome, small subunit precursor"/>
    <property type="evidence" value="ECO:0007669"/>
    <property type="project" value="InterPro"/>
</dbReference>
<evidence type="ECO:0000313" key="6">
    <source>
        <dbReference type="EMBL" id="KAG2226535.1"/>
    </source>
</evidence>
<dbReference type="Proteomes" id="UP000646827">
    <property type="component" value="Unassembled WGS sequence"/>
</dbReference>
<gene>
    <name evidence="6" type="ORF">INT45_014279</name>
</gene>